<comment type="caution">
    <text evidence="2">The sequence shown here is derived from an EMBL/GenBank/DDBJ whole genome shotgun (WGS) entry which is preliminary data.</text>
</comment>
<feature type="region of interest" description="Disordered" evidence="1">
    <location>
        <begin position="95"/>
        <end position="114"/>
    </location>
</feature>
<dbReference type="EMBL" id="BLXT01008440">
    <property type="protein sequence ID" value="GFO48736.1"/>
    <property type="molecule type" value="Genomic_DNA"/>
</dbReference>
<dbReference type="AlphaFoldDB" id="A0AAV4DY21"/>
<proteinExistence type="predicted"/>
<sequence length="114" mass="13219">MGEESFSKRKEQHPYRFFSDFFKRYEAQATKSVWDLYDLPLWGGGRPRQWWTDPVIEDGKQFSNGRAAGATKFADLLETLAPGQVNNVCYCVEQESGNEKERGGGSERQFERVW</sequence>
<evidence type="ECO:0000313" key="2">
    <source>
        <dbReference type="EMBL" id="GFO48736.1"/>
    </source>
</evidence>
<feature type="compositionally biased region" description="Basic and acidic residues" evidence="1">
    <location>
        <begin position="97"/>
        <end position="114"/>
    </location>
</feature>
<evidence type="ECO:0000313" key="3">
    <source>
        <dbReference type="Proteomes" id="UP000735302"/>
    </source>
</evidence>
<evidence type="ECO:0000256" key="1">
    <source>
        <dbReference type="SAM" id="MobiDB-lite"/>
    </source>
</evidence>
<gene>
    <name evidence="2" type="ORF">PoB_007524100</name>
</gene>
<reference evidence="2 3" key="1">
    <citation type="journal article" date="2021" name="Elife">
        <title>Chloroplast acquisition without the gene transfer in kleptoplastic sea slugs, Plakobranchus ocellatus.</title>
        <authorList>
            <person name="Maeda T."/>
            <person name="Takahashi S."/>
            <person name="Yoshida T."/>
            <person name="Shimamura S."/>
            <person name="Takaki Y."/>
            <person name="Nagai Y."/>
            <person name="Toyoda A."/>
            <person name="Suzuki Y."/>
            <person name="Arimoto A."/>
            <person name="Ishii H."/>
            <person name="Satoh N."/>
            <person name="Nishiyama T."/>
            <person name="Hasebe M."/>
            <person name="Maruyama T."/>
            <person name="Minagawa J."/>
            <person name="Obokata J."/>
            <person name="Shigenobu S."/>
        </authorList>
    </citation>
    <scope>NUCLEOTIDE SEQUENCE [LARGE SCALE GENOMIC DNA]</scope>
</reference>
<organism evidence="2 3">
    <name type="scientific">Plakobranchus ocellatus</name>
    <dbReference type="NCBI Taxonomy" id="259542"/>
    <lineage>
        <taxon>Eukaryota</taxon>
        <taxon>Metazoa</taxon>
        <taxon>Spiralia</taxon>
        <taxon>Lophotrochozoa</taxon>
        <taxon>Mollusca</taxon>
        <taxon>Gastropoda</taxon>
        <taxon>Heterobranchia</taxon>
        <taxon>Euthyneura</taxon>
        <taxon>Panpulmonata</taxon>
        <taxon>Sacoglossa</taxon>
        <taxon>Placobranchoidea</taxon>
        <taxon>Plakobranchidae</taxon>
        <taxon>Plakobranchus</taxon>
    </lineage>
</organism>
<keyword evidence="3" id="KW-1185">Reference proteome</keyword>
<dbReference type="Proteomes" id="UP000735302">
    <property type="component" value="Unassembled WGS sequence"/>
</dbReference>
<name>A0AAV4DY21_9GAST</name>
<accession>A0AAV4DY21</accession>
<protein>
    <submittedName>
        <fullName evidence="2">Uncharacterized protein</fullName>
    </submittedName>
</protein>